<dbReference type="EMBL" id="MWML01000187">
    <property type="protein sequence ID" value="TCG05189.1"/>
    <property type="molecule type" value="Genomic_DNA"/>
</dbReference>
<keyword evidence="3" id="KW-1185">Reference proteome</keyword>
<protein>
    <submittedName>
        <fullName evidence="2">Uncharacterized protein</fullName>
    </submittedName>
</protein>
<organism evidence="2 3">
    <name type="scientific">Paraburkholderia steynii</name>
    <dbReference type="NCBI Taxonomy" id="1245441"/>
    <lineage>
        <taxon>Bacteria</taxon>
        <taxon>Pseudomonadati</taxon>
        <taxon>Pseudomonadota</taxon>
        <taxon>Betaproteobacteria</taxon>
        <taxon>Burkholderiales</taxon>
        <taxon>Burkholderiaceae</taxon>
        <taxon>Paraburkholderia</taxon>
    </lineage>
</organism>
<sequence>MASRANATETLQSERSSGHVTMEQNADESDSPAPTCHMERRGNKRILLQKLRRRRPTAESAMSAAKQAASRPAPVRRDVNAVSYLVDERMRKMRRSVLGIDGSAVNRL</sequence>
<dbReference type="Proteomes" id="UP000294200">
    <property type="component" value="Unassembled WGS sequence"/>
</dbReference>
<evidence type="ECO:0000313" key="3">
    <source>
        <dbReference type="Proteomes" id="UP000294200"/>
    </source>
</evidence>
<reference evidence="2 3" key="1">
    <citation type="submission" date="2017-02" db="EMBL/GenBank/DDBJ databases">
        <title>Paraburkholderia sophoroidis sp. nov. and Paraburkholderia steynii sp. nov. rhizobial symbionts of the fynbos legume Hypocalyptus sophoroides.</title>
        <authorList>
            <person name="Steenkamp E.T."/>
            <person name="Beukes C.W."/>
            <person name="Van Zyl E."/>
            <person name="Avontuur J."/>
            <person name="Chan W.Y."/>
            <person name="Hassen A."/>
            <person name="Palmer M."/>
            <person name="Mthombeni L."/>
            <person name="Phalane F."/>
            <person name="Sereme K."/>
            <person name="Venter S.N."/>
        </authorList>
    </citation>
    <scope>NUCLEOTIDE SEQUENCE [LARGE SCALE GENOMIC DNA]</scope>
    <source>
        <strain evidence="2 3">HC1.1ba</strain>
    </source>
</reference>
<feature type="compositionally biased region" description="Polar residues" evidence="1">
    <location>
        <begin position="1"/>
        <end position="24"/>
    </location>
</feature>
<feature type="compositionally biased region" description="Low complexity" evidence="1">
    <location>
        <begin position="58"/>
        <end position="73"/>
    </location>
</feature>
<accession>A0A4R0XE63</accession>
<gene>
    <name evidence="2" type="ORF">BZM27_35580</name>
</gene>
<name>A0A4R0XE63_9BURK</name>
<proteinExistence type="predicted"/>
<evidence type="ECO:0000313" key="2">
    <source>
        <dbReference type="EMBL" id="TCG05189.1"/>
    </source>
</evidence>
<feature type="region of interest" description="Disordered" evidence="1">
    <location>
        <begin position="1"/>
        <end position="74"/>
    </location>
</feature>
<evidence type="ECO:0000256" key="1">
    <source>
        <dbReference type="SAM" id="MobiDB-lite"/>
    </source>
</evidence>
<dbReference type="AlphaFoldDB" id="A0A4R0XE63"/>
<comment type="caution">
    <text evidence="2">The sequence shown here is derived from an EMBL/GenBank/DDBJ whole genome shotgun (WGS) entry which is preliminary data.</text>
</comment>